<sequence length="67" mass="7223">MSLHAYQRSRALAASDEPFYALVMAAMRKADSRNAAALQAALPDTHAELSARYQAPGGLLPHERTNA</sequence>
<dbReference type="Proteomes" id="UP000317344">
    <property type="component" value="Chromosome"/>
</dbReference>
<proteinExistence type="predicted"/>
<evidence type="ECO:0000313" key="1">
    <source>
        <dbReference type="EMBL" id="QDQ97955.1"/>
    </source>
</evidence>
<accession>A0A516X4F2</accession>
<dbReference type="AlphaFoldDB" id="A0A516X4F2"/>
<reference evidence="1 2" key="1">
    <citation type="submission" date="2019-07" db="EMBL/GenBank/DDBJ databases">
        <title>Tomitella cavernea sp. nov., an actinomycete isolated from soil.</title>
        <authorList>
            <person name="Cheng J."/>
        </authorList>
    </citation>
    <scope>NUCLEOTIDE SEQUENCE [LARGE SCALE GENOMIC DNA]</scope>
    <source>
        <strain evidence="1 2">HY188</strain>
    </source>
</reference>
<reference evidence="1 2" key="2">
    <citation type="submission" date="2019-07" db="EMBL/GenBank/DDBJ databases">
        <authorList>
            <person name="Huang Y."/>
        </authorList>
    </citation>
    <scope>NUCLEOTIDE SEQUENCE [LARGE SCALE GENOMIC DNA]</scope>
    <source>
        <strain evidence="1 2">HY188</strain>
    </source>
</reference>
<evidence type="ECO:0000313" key="2">
    <source>
        <dbReference type="Proteomes" id="UP000317344"/>
    </source>
</evidence>
<dbReference type="RefSeq" id="WP_143909155.1">
    <property type="nucleotide sequence ID" value="NZ_CP041765.1"/>
</dbReference>
<dbReference type="KEGG" id="toy:FO059_12325"/>
<name>A0A516X4F2_9ACTN</name>
<protein>
    <submittedName>
        <fullName evidence="1">Uncharacterized protein</fullName>
    </submittedName>
</protein>
<keyword evidence="2" id="KW-1185">Reference proteome</keyword>
<organism evidence="1 2">
    <name type="scientific">Tomitella fengzijianii</name>
    <dbReference type="NCBI Taxonomy" id="2597660"/>
    <lineage>
        <taxon>Bacteria</taxon>
        <taxon>Bacillati</taxon>
        <taxon>Actinomycetota</taxon>
        <taxon>Actinomycetes</taxon>
        <taxon>Mycobacteriales</taxon>
        <taxon>Tomitella</taxon>
    </lineage>
</organism>
<gene>
    <name evidence="1" type="ORF">FO059_12325</name>
</gene>
<dbReference type="EMBL" id="CP041765">
    <property type="protein sequence ID" value="QDQ97955.1"/>
    <property type="molecule type" value="Genomic_DNA"/>
</dbReference>
<dbReference type="OrthoDB" id="4751431at2"/>